<keyword evidence="3" id="KW-1185">Reference proteome</keyword>
<feature type="compositionally biased region" description="Polar residues" evidence="1">
    <location>
        <begin position="42"/>
        <end position="51"/>
    </location>
</feature>
<evidence type="ECO:0000313" key="3">
    <source>
        <dbReference type="Proteomes" id="UP001105220"/>
    </source>
</evidence>
<dbReference type="VEuPathDB" id="VectorBase:ACMO_011505"/>
<accession>A0A6E8WD62</accession>
<reference key="1">
    <citation type="journal article" date="2019" name="Genes (Basel)">
        <title>A High-Quality De novo Genome Assembly from a Single Mosquito Using PacBio Sequencing.</title>
        <authorList>
            <person name="Kingan S.B."/>
            <person name="Heaton H."/>
            <person name="Cudini J."/>
            <person name="Lambert C.C."/>
            <person name="Baybayan P."/>
            <person name="Galvin B.D."/>
            <person name="Durbin R."/>
            <person name="Korlach J."/>
            <person name="Lawniczak M.K.N."/>
        </authorList>
    </citation>
    <scope>NUCLEOTIDE SEQUENCE [LARGE SCALE GENOMIC DNA]</scope>
    <source>
        <strain>Mali-NIH</strain>
    </source>
</reference>
<feature type="region of interest" description="Disordered" evidence="1">
    <location>
        <begin position="32"/>
        <end position="64"/>
    </location>
</feature>
<dbReference type="VEuPathDB" id="VectorBase:ACON029563"/>
<organism evidence="2 3">
    <name type="scientific">Anopheles coluzzii</name>
    <name type="common">African malaria mosquito</name>
    <dbReference type="NCBI Taxonomy" id="1518534"/>
    <lineage>
        <taxon>Eukaryota</taxon>
        <taxon>Metazoa</taxon>
        <taxon>Ecdysozoa</taxon>
        <taxon>Arthropoda</taxon>
        <taxon>Hexapoda</taxon>
        <taxon>Insecta</taxon>
        <taxon>Pterygota</taxon>
        <taxon>Neoptera</taxon>
        <taxon>Endopterygota</taxon>
        <taxon>Diptera</taxon>
        <taxon>Nematocera</taxon>
        <taxon>Culicoidea</taxon>
        <taxon>Culicidae</taxon>
        <taxon>Anophelinae</taxon>
        <taxon>Anopheles</taxon>
    </lineage>
</organism>
<dbReference type="Proteomes" id="UP001105220">
    <property type="component" value="Unplaced"/>
</dbReference>
<name>A0A6E8WD62_ANOCL</name>
<dbReference type="EnsemblMetazoa" id="ACON029563-RA">
    <property type="protein sequence ID" value="ACON029563-PA"/>
    <property type="gene ID" value="ACON029563"/>
</dbReference>
<evidence type="ECO:0000256" key="1">
    <source>
        <dbReference type="SAM" id="MobiDB-lite"/>
    </source>
</evidence>
<evidence type="ECO:0000313" key="2">
    <source>
        <dbReference type="EnsemblMetazoa" id="ACON029563-PA"/>
    </source>
</evidence>
<protein>
    <submittedName>
        <fullName evidence="2">Uncharacterized protein</fullName>
    </submittedName>
</protein>
<dbReference type="AlphaFoldDB" id="A0A6E8WD62"/>
<sequence length="126" mass="14650">MFVAVSLLFARVACRNPKGSLMTRKRPVLDIHRNLGNPPNKMPTQEQTTRPSVCYLPTPDRSFSDRKQYRCSKRMATFMGIGGTNARNTNSREKPIYFDQFYDISGCNRKFRGSTSPREDFRKRFM</sequence>
<proteinExistence type="predicted"/>
<reference evidence="2" key="2">
    <citation type="submission" date="2020-05" db="UniProtKB">
        <authorList>
            <consortium name="EnsemblMetazoa"/>
        </authorList>
    </citation>
    <scope>IDENTIFICATION</scope>
    <source>
        <strain evidence="2">Ngousso</strain>
    </source>
</reference>